<protein>
    <submittedName>
        <fullName evidence="2">Uncharacterized protein</fullName>
    </submittedName>
</protein>
<dbReference type="GeneID" id="20645099"/>
<evidence type="ECO:0000313" key="2">
    <source>
        <dbReference type="EMBL" id="EGZ23007.1"/>
    </source>
</evidence>
<dbReference type="AlphaFoldDB" id="G4YSJ1"/>
<dbReference type="InParanoid" id="G4YSJ1"/>
<proteinExistence type="predicted"/>
<keyword evidence="1" id="KW-1133">Transmembrane helix</keyword>
<name>G4YSJ1_PHYSP</name>
<dbReference type="RefSeq" id="XP_009518295.1">
    <property type="nucleotide sequence ID" value="XM_009520000.1"/>
</dbReference>
<gene>
    <name evidence="2" type="ORF">PHYSODRAFT_324273</name>
</gene>
<feature type="transmembrane region" description="Helical" evidence="1">
    <location>
        <begin position="51"/>
        <end position="73"/>
    </location>
</feature>
<dbReference type="Proteomes" id="UP000002640">
    <property type="component" value="Unassembled WGS sequence"/>
</dbReference>
<organism evidence="2 3">
    <name type="scientific">Phytophthora sojae (strain P6497)</name>
    <name type="common">Soybean stem and root rot agent</name>
    <name type="synonym">Phytophthora megasperma f. sp. glycines</name>
    <dbReference type="NCBI Taxonomy" id="1094619"/>
    <lineage>
        <taxon>Eukaryota</taxon>
        <taxon>Sar</taxon>
        <taxon>Stramenopiles</taxon>
        <taxon>Oomycota</taxon>
        <taxon>Peronosporomycetes</taxon>
        <taxon>Peronosporales</taxon>
        <taxon>Peronosporaceae</taxon>
        <taxon>Phytophthora</taxon>
    </lineage>
</organism>
<dbReference type="KEGG" id="psoj:PHYSODRAFT_324273"/>
<keyword evidence="3" id="KW-1185">Reference proteome</keyword>
<evidence type="ECO:0000256" key="1">
    <source>
        <dbReference type="SAM" id="Phobius"/>
    </source>
</evidence>
<keyword evidence="1" id="KW-0472">Membrane</keyword>
<accession>G4YSJ1</accession>
<reference evidence="2 3" key="1">
    <citation type="journal article" date="2006" name="Science">
        <title>Phytophthora genome sequences uncover evolutionary origins and mechanisms of pathogenesis.</title>
        <authorList>
            <person name="Tyler B.M."/>
            <person name="Tripathy S."/>
            <person name="Zhang X."/>
            <person name="Dehal P."/>
            <person name="Jiang R.H."/>
            <person name="Aerts A."/>
            <person name="Arredondo F.D."/>
            <person name="Baxter L."/>
            <person name="Bensasson D."/>
            <person name="Beynon J.L."/>
            <person name="Chapman J."/>
            <person name="Damasceno C.M."/>
            <person name="Dorrance A.E."/>
            <person name="Dou D."/>
            <person name="Dickerman A.W."/>
            <person name="Dubchak I.L."/>
            <person name="Garbelotto M."/>
            <person name="Gijzen M."/>
            <person name="Gordon S.G."/>
            <person name="Govers F."/>
            <person name="Grunwald N.J."/>
            <person name="Huang W."/>
            <person name="Ivors K.L."/>
            <person name="Jones R.W."/>
            <person name="Kamoun S."/>
            <person name="Krampis K."/>
            <person name="Lamour K.H."/>
            <person name="Lee M.K."/>
            <person name="McDonald W.H."/>
            <person name="Medina M."/>
            <person name="Meijer H.J."/>
            <person name="Nordberg E.K."/>
            <person name="Maclean D.J."/>
            <person name="Ospina-Giraldo M.D."/>
            <person name="Morris P.F."/>
            <person name="Phuntumart V."/>
            <person name="Putnam N.H."/>
            <person name="Rash S."/>
            <person name="Rose J.K."/>
            <person name="Sakihama Y."/>
            <person name="Salamov A.A."/>
            <person name="Savidor A."/>
            <person name="Scheuring C.F."/>
            <person name="Smith B.M."/>
            <person name="Sobral B.W."/>
            <person name="Terry A."/>
            <person name="Torto-Alalibo T.A."/>
            <person name="Win J."/>
            <person name="Xu Z."/>
            <person name="Zhang H."/>
            <person name="Grigoriev I.V."/>
            <person name="Rokhsar D.S."/>
            <person name="Boore J.L."/>
        </authorList>
    </citation>
    <scope>NUCLEOTIDE SEQUENCE [LARGE SCALE GENOMIC DNA]</scope>
    <source>
        <strain evidence="2 3">P6497</strain>
    </source>
</reference>
<keyword evidence="1" id="KW-0812">Transmembrane</keyword>
<dbReference type="EMBL" id="JH159152">
    <property type="protein sequence ID" value="EGZ23007.1"/>
    <property type="molecule type" value="Genomic_DNA"/>
</dbReference>
<sequence>MDEEENAIEDDLHDSEVNCPKTHAVVESKAESDKDNQPAAKVAGEDQEMHVYILLVCVILARVCGSWFIYLSAPSSLDAWGMYRSMILAEHDKYNAVELEPVGSCFVELTPSMVFKPARVWTSLEGLELSSGVSGESGAQSGGVLELQSRRMFPSLEQQHCSWD</sequence>
<evidence type="ECO:0000313" key="3">
    <source>
        <dbReference type="Proteomes" id="UP000002640"/>
    </source>
</evidence>